<keyword evidence="5" id="KW-1185">Reference proteome</keyword>
<dbReference type="SMART" id="SM00343">
    <property type="entry name" value="ZnF_C2HC"/>
    <property type="match status" value="6"/>
</dbReference>
<protein>
    <submittedName>
        <fullName evidence="4">DNA-binding protein HEXBP</fullName>
    </submittedName>
</protein>
<sequence>MCKCFIRGLKPEIEQRIAKNLGVQETVADALRIERELKQMTDLRQGPTIRAGPNLLKDLASDSTASCQICHKQGHIASECRKLKYASGIEILICQICKKRGHSADKCRLRDPCPSRLVNVLQSNIISCQLCSKPGHNAKTCRNNNNVNFSLNKNSTVCQWCDKSGHLAANCWQRQNSERNFDNKSKIICHICNNPGHIARDCRSKINSQDNSKDSIFCRYCKETGHLLEACQLRIASINNRRKTTQQGNSDGPSKTGVQQGSERISHPSTSQKGQ</sequence>
<dbReference type="GO" id="GO:0003677">
    <property type="term" value="F:DNA binding"/>
    <property type="evidence" value="ECO:0007669"/>
    <property type="project" value="UniProtKB-KW"/>
</dbReference>
<dbReference type="InterPro" id="IPR001878">
    <property type="entry name" value="Znf_CCHC"/>
</dbReference>
<dbReference type="InterPro" id="IPR050195">
    <property type="entry name" value="Primate_lentivir_Gag_pol-like"/>
</dbReference>
<dbReference type="GO" id="GO:0008270">
    <property type="term" value="F:zinc ion binding"/>
    <property type="evidence" value="ECO:0007669"/>
    <property type="project" value="UniProtKB-KW"/>
</dbReference>
<name>A0A151XJE4_9HYME</name>
<dbReference type="SUPFAM" id="SSF57756">
    <property type="entry name" value="Retrovirus zinc finger-like domains"/>
    <property type="match status" value="3"/>
</dbReference>
<keyword evidence="1" id="KW-0862">Zinc</keyword>
<evidence type="ECO:0000313" key="5">
    <source>
        <dbReference type="Proteomes" id="UP000075809"/>
    </source>
</evidence>
<evidence type="ECO:0000313" key="4">
    <source>
        <dbReference type="EMBL" id="KYQ60543.1"/>
    </source>
</evidence>
<feature type="domain" description="CCHC-type" evidence="3">
    <location>
        <begin position="189"/>
        <end position="204"/>
    </location>
</feature>
<evidence type="ECO:0000256" key="2">
    <source>
        <dbReference type="SAM" id="MobiDB-lite"/>
    </source>
</evidence>
<dbReference type="EMBL" id="KQ982069">
    <property type="protein sequence ID" value="KYQ60543.1"/>
    <property type="molecule type" value="Genomic_DNA"/>
</dbReference>
<organism evidence="4 5">
    <name type="scientific">Mycetomoellerius zeteki</name>
    <dbReference type="NCBI Taxonomy" id="64791"/>
    <lineage>
        <taxon>Eukaryota</taxon>
        <taxon>Metazoa</taxon>
        <taxon>Ecdysozoa</taxon>
        <taxon>Arthropoda</taxon>
        <taxon>Hexapoda</taxon>
        <taxon>Insecta</taxon>
        <taxon>Pterygota</taxon>
        <taxon>Neoptera</taxon>
        <taxon>Endopterygota</taxon>
        <taxon>Hymenoptera</taxon>
        <taxon>Apocrita</taxon>
        <taxon>Aculeata</taxon>
        <taxon>Formicoidea</taxon>
        <taxon>Formicidae</taxon>
        <taxon>Myrmicinae</taxon>
        <taxon>Mycetomoellerius</taxon>
    </lineage>
</organism>
<dbReference type="AlphaFoldDB" id="A0A151XJE4"/>
<dbReference type="PANTHER" id="PTHR40389:SF3">
    <property type="entry name" value="IGE-BINDING PROTEIN"/>
    <property type="match status" value="1"/>
</dbReference>
<dbReference type="Pfam" id="PF00098">
    <property type="entry name" value="zf-CCHC"/>
    <property type="match status" value="1"/>
</dbReference>
<keyword evidence="4" id="KW-0238">DNA-binding</keyword>
<dbReference type="InterPro" id="IPR036875">
    <property type="entry name" value="Znf_CCHC_sf"/>
</dbReference>
<dbReference type="Gene3D" id="4.10.60.10">
    <property type="entry name" value="Zinc finger, CCHC-type"/>
    <property type="match status" value="3"/>
</dbReference>
<keyword evidence="1" id="KW-0863">Zinc-finger</keyword>
<gene>
    <name evidence="4" type="ORF">ALC60_00403</name>
</gene>
<reference evidence="4 5" key="1">
    <citation type="submission" date="2015-09" db="EMBL/GenBank/DDBJ databases">
        <title>Trachymyrmex zeteki WGS genome.</title>
        <authorList>
            <person name="Nygaard S."/>
            <person name="Hu H."/>
            <person name="Boomsma J."/>
            <person name="Zhang G."/>
        </authorList>
    </citation>
    <scope>NUCLEOTIDE SEQUENCE [LARGE SCALE GENOMIC DNA]</scope>
    <source>
        <strain evidence="4">Tzet28-1</strain>
        <tissue evidence="4">Whole body</tissue>
    </source>
</reference>
<proteinExistence type="predicted"/>
<accession>A0A151XJE4</accession>
<dbReference type="PANTHER" id="PTHR40389">
    <property type="entry name" value="ENDOGENOUS RETROVIRUS GROUP K MEMBER 24 GAG POLYPROTEIN-RELATED"/>
    <property type="match status" value="1"/>
</dbReference>
<evidence type="ECO:0000259" key="3">
    <source>
        <dbReference type="PROSITE" id="PS50158"/>
    </source>
</evidence>
<feature type="region of interest" description="Disordered" evidence="2">
    <location>
        <begin position="242"/>
        <end position="275"/>
    </location>
</feature>
<dbReference type="STRING" id="64791.A0A151XJE4"/>
<feature type="compositionally biased region" description="Polar residues" evidence="2">
    <location>
        <begin position="245"/>
        <end position="275"/>
    </location>
</feature>
<evidence type="ECO:0000256" key="1">
    <source>
        <dbReference type="PROSITE-ProRule" id="PRU00047"/>
    </source>
</evidence>
<dbReference type="Pfam" id="PF13917">
    <property type="entry name" value="zf-CCHC_3"/>
    <property type="match status" value="1"/>
</dbReference>
<keyword evidence="1" id="KW-0479">Metal-binding</keyword>
<dbReference type="PROSITE" id="PS50158">
    <property type="entry name" value="ZF_CCHC"/>
    <property type="match status" value="1"/>
</dbReference>
<dbReference type="Proteomes" id="UP000075809">
    <property type="component" value="Unassembled WGS sequence"/>
</dbReference>